<feature type="compositionally biased region" description="Pro residues" evidence="1">
    <location>
        <begin position="423"/>
        <end position="437"/>
    </location>
</feature>
<evidence type="ECO:0000313" key="3">
    <source>
        <dbReference type="Proteomes" id="UP000627838"/>
    </source>
</evidence>
<organism evidence="2 3">
    <name type="scientific">Actinomadura algeriensis</name>
    <dbReference type="NCBI Taxonomy" id="1679523"/>
    <lineage>
        <taxon>Bacteria</taxon>
        <taxon>Bacillati</taxon>
        <taxon>Actinomycetota</taxon>
        <taxon>Actinomycetes</taxon>
        <taxon>Streptosporangiales</taxon>
        <taxon>Thermomonosporaceae</taxon>
        <taxon>Actinomadura</taxon>
    </lineage>
</organism>
<feature type="compositionally biased region" description="Low complexity" evidence="1">
    <location>
        <begin position="469"/>
        <end position="481"/>
    </location>
</feature>
<feature type="compositionally biased region" description="Polar residues" evidence="1">
    <location>
        <begin position="494"/>
        <end position="503"/>
    </location>
</feature>
<evidence type="ECO:0000256" key="1">
    <source>
        <dbReference type="SAM" id="MobiDB-lite"/>
    </source>
</evidence>
<comment type="caution">
    <text evidence="2">The sequence shown here is derived from an EMBL/GenBank/DDBJ whole genome shotgun (WGS) entry which is preliminary data.</text>
</comment>
<dbReference type="InterPro" id="IPR011048">
    <property type="entry name" value="Haem_d1_sf"/>
</dbReference>
<reference evidence="2 3" key="1">
    <citation type="submission" date="2020-10" db="EMBL/GenBank/DDBJ databases">
        <title>Sequencing the genomes of 1000 actinobacteria strains.</title>
        <authorList>
            <person name="Klenk H.-P."/>
        </authorList>
    </citation>
    <scope>NUCLEOTIDE SEQUENCE [LARGE SCALE GENOMIC DNA]</scope>
    <source>
        <strain evidence="2 3">DSM 46744</strain>
    </source>
</reference>
<feature type="compositionally biased region" description="Low complexity" evidence="1">
    <location>
        <begin position="438"/>
        <end position="462"/>
    </location>
</feature>
<evidence type="ECO:0000313" key="2">
    <source>
        <dbReference type="EMBL" id="MBE1532858.1"/>
    </source>
</evidence>
<accession>A0ABR9JQU9</accession>
<proteinExistence type="predicted"/>
<keyword evidence="3" id="KW-1185">Reference proteome</keyword>
<feature type="region of interest" description="Disordered" evidence="1">
    <location>
        <begin position="355"/>
        <end position="513"/>
    </location>
</feature>
<protein>
    <submittedName>
        <fullName evidence="2">Uncharacterized protein</fullName>
    </submittedName>
</protein>
<dbReference type="SUPFAM" id="SSF51004">
    <property type="entry name" value="C-terminal (heme d1) domain of cytochrome cd1-nitrite reductase"/>
    <property type="match status" value="1"/>
</dbReference>
<sequence length="604" mass="61776">MVPARGGTGKPRARFAVAVRGRAGGWAPAALAVLSLLATLLGGGRVGHATAAVDGSAWLWSRAAGEARLVDPDSGRVERRREVTDARGHRVRITQNDRHLLIHDLETGRVSSLDLVGLGLSGRLDVGTRGDPHLAMTATAAAVVERTSGTVRTLDPATLRPVGPVLRLPGPLAGGEFDDTGLLWVAVPRQGTVAAVKVTAAGAAVARTVEVTEPGADLALTVLDRGALVVDRGGRDLVFATAETTRRVTAPVPLAGAMVPERTHGELAAVTVPAARSVVTLGGVRGGPVRSFPLRDPVQDPAVPFAGRVYLPVRETGQVRVYDPAGRQTGVLSMPSGRGDLELHVREGNLFVNSPGSADARVVGADGRIRTVGESPAGRGRGENRTAAPGEGHGPPTVPAPPLQQAFPEPPGASPEEEASPGDDPPAPRHPGTPTPAAPGGTEPSPAAATPGRRTAPSTRAPASPPASRPSTSRPSTSRPSTPSPEPEPATVRNPYTPQQVCNAGSGGGYQVQRSSAFSGGRTYQLYSASTKKNCAVTMKTAGVGTGTKVWVRLAEQTGGEVASDSGTFKYYAGPVYVHAPGDCVRYSGGSTAGSTAAGWANCG</sequence>
<dbReference type="EMBL" id="JADBDZ010000001">
    <property type="protein sequence ID" value="MBE1532858.1"/>
    <property type="molecule type" value="Genomic_DNA"/>
</dbReference>
<feature type="compositionally biased region" description="Pro residues" evidence="1">
    <location>
        <begin position="396"/>
        <end position="413"/>
    </location>
</feature>
<dbReference type="RefSeq" id="WP_192759492.1">
    <property type="nucleotide sequence ID" value="NZ_JADBDZ010000001.1"/>
</dbReference>
<name>A0ABR9JQU9_9ACTN</name>
<gene>
    <name evidence="2" type="ORF">H4W34_002691</name>
</gene>
<dbReference type="Proteomes" id="UP000627838">
    <property type="component" value="Unassembled WGS sequence"/>
</dbReference>